<keyword evidence="1" id="KW-1133">Transmembrane helix</keyword>
<dbReference type="KEGG" id="pfp:PFL1_05834"/>
<dbReference type="Proteomes" id="UP000053664">
    <property type="component" value="Unassembled WGS sequence"/>
</dbReference>
<dbReference type="HOGENOM" id="CLU_033356_0_0_1"/>
<evidence type="ECO:0000313" key="2">
    <source>
        <dbReference type="EMBL" id="EPQ26512.1"/>
    </source>
</evidence>
<feature type="transmembrane region" description="Helical" evidence="1">
    <location>
        <begin position="217"/>
        <end position="236"/>
    </location>
</feature>
<dbReference type="AlphaFoldDB" id="A0A061H1M1"/>
<dbReference type="InterPro" id="IPR050846">
    <property type="entry name" value="TLCD"/>
</dbReference>
<dbReference type="OrthoDB" id="341353at2759"/>
<dbReference type="PANTHER" id="PTHR13439:SF72">
    <property type="entry name" value="TLC DOMAIN-CONTAINING PROTEIN"/>
    <property type="match status" value="1"/>
</dbReference>
<feature type="transmembrane region" description="Helical" evidence="1">
    <location>
        <begin position="127"/>
        <end position="145"/>
    </location>
</feature>
<dbReference type="GO" id="GO:0005783">
    <property type="term" value="C:endoplasmic reticulum"/>
    <property type="evidence" value="ECO:0007669"/>
    <property type="project" value="TreeGrafter"/>
</dbReference>
<proteinExistence type="predicted"/>
<evidence type="ECO:0008006" key="4">
    <source>
        <dbReference type="Google" id="ProtNLM"/>
    </source>
</evidence>
<keyword evidence="1" id="KW-0812">Transmembrane</keyword>
<keyword evidence="1" id="KW-0472">Membrane</keyword>
<protein>
    <recommendedName>
        <fullName evidence="4">TLC domain-containing protein</fullName>
    </recommendedName>
</protein>
<evidence type="ECO:0000256" key="1">
    <source>
        <dbReference type="SAM" id="Phobius"/>
    </source>
</evidence>
<dbReference type="GeneID" id="19319919"/>
<feature type="transmembrane region" description="Helical" evidence="1">
    <location>
        <begin position="58"/>
        <end position="78"/>
    </location>
</feature>
<dbReference type="RefSeq" id="XP_007881563.1">
    <property type="nucleotide sequence ID" value="XM_007883372.1"/>
</dbReference>
<accession>A0A061H1M1</accession>
<dbReference type="eggNOG" id="ENOG502S6CW">
    <property type="taxonomic scope" value="Eukaryota"/>
</dbReference>
<dbReference type="EMBL" id="KE361644">
    <property type="protein sequence ID" value="EPQ26512.1"/>
    <property type="molecule type" value="Genomic_DNA"/>
</dbReference>
<gene>
    <name evidence="2" type="ORF">PFL1_05834</name>
</gene>
<evidence type="ECO:0000313" key="3">
    <source>
        <dbReference type="Proteomes" id="UP000053664"/>
    </source>
</evidence>
<feature type="transmembrane region" description="Helical" evidence="1">
    <location>
        <begin position="177"/>
        <end position="197"/>
    </location>
</feature>
<sequence>MSSFIFADRFVLPETSPLLSPRLHRLFYVSLALQHAAFHLVSNTWLKGEGKEMLKKRCWILTTMASAVMCAASLPYLADLARSGFDLHQLRPRTATVAEPLAAYFVAYLVSDLGLGSIYYRSMINLSSGWVHHIGYIFLFSWWVHRGWAHLAATAAIFELPTLIMGLASIHPPLRSNNAFTATFFATRIFYHFALALASCTEYGRSMPGVGGSWGPVVSMIVTYPMHVWWGYKCILSVRRRMRKRKLAAREVQSAKASLAASAGQLLTGLPAPDVSSAVNTPATTPGAGAVPATANFGSTGPVHTAFAKAASMARPPVNLLLPKSRRRSADAVGGAAAGPSAAAVSDEQLLKQAPLLNRRLSSKYINTQSVFTAPGRTKRYLAAQKARARRAVLRAVRTAINGRDADGLGGGRKLGVNDDDVDGIADGYISATFADGAVSSAATTVPSAVDRTLLRLDFSSLIAYLPPDFFGQDYEIREYPVEREVEGGRRSRIVGQIRRRMEVARRDMVVF</sequence>
<dbReference type="GO" id="GO:0055088">
    <property type="term" value="P:lipid homeostasis"/>
    <property type="evidence" value="ECO:0007669"/>
    <property type="project" value="TreeGrafter"/>
</dbReference>
<name>A0A061H1M1_9BASI</name>
<feature type="transmembrane region" description="Helical" evidence="1">
    <location>
        <begin position="101"/>
        <end position="120"/>
    </location>
</feature>
<dbReference type="PANTHER" id="PTHR13439">
    <property type="entry name" value="CT120 PROTEIN"/>
    <property type="match status" value="1"/>
</dbReference>
<feature type="transmembrane region" description="Helical" evidence="1">
    <location>
        <begin position="151"/>
        <end position="170"/>
    </location>
</feature>
<organism evidence="2 3">
    <name type="scientific">Pseudozyma flocculosa PF-1</name>
    <dbReference type="NCBI Taxonomy" id="1277687"/>
    <lineage>
        <taxon>Eukaryota</taxon>
        <taxon>Fungi</taxon>
        <taxon>Dikarya</taxon>
        <taxon>Basidiomycota</taxon>
        <taxon>Ustilaginomycotina</taxon>
        <taxon>Ustilaginomycetes</taxon>
        <taxon>Ustilaginales</taxon>
        <taxon>Ustilaginaceae</taxon>
        <taxon>Pseudozyma</taxon>
    </lineage>
</organism>
<reference evidence="2 3" key="1">
    <citation type="journal article" date="2013" name="Plant Cell">
        <title>The transition from a phytopathogenic smut ancestor to an anamorphic biocontrol agent deciphered by comparative whole-genome analysis.</title>
        <authorList>
            <person name="Lefebvre F."/>
            <person name="Joly D.L."/>
            <person name="Labbe C."/>
            <person name="Teichmann B."/>
            <person name="Linning R."/>
            <person name="Belzile F."/>
            <person name="Bakkeren G."/>
            <person name="Belanger R.R."/>
        </authorList>
    </citation>
    <scope>NUCLEOTIDE SEQUENCE [LARGE SCALE GENOMIC DNA]</scope>
    <source>
        <strain evidence="2 3">PF-1</strain>
    </source>
</reference>